<dbReference type="Proteomes" id="UP000034961">
    <property type="component" value="Unassembled WGS sequence"/>
</dbReference>
<protein>
    <submittedName>
        <fullName evidence="2">Uncharacterized protein</fullName>
    </submittedName>
</protein>
<keyword evidence="1" id="KW-1133">Transmembrane helix</keyword>
<accession>A0A0G0UYR2</accession>
<dbReference type="InterPro" id="IPR035921">
    <property type="entry name" value="F/V-ATP_Csub_sf"/>
</dbReference>
<evidence type="ECO:0000313" key="2">
    <source>
        <dbReference type="EMBL" id="KKR93869.1"/>
    </source>
</evidence>
<keyword evidence="1" id="KW-0472">Membrane</keyword>
<reference evidence="2 3" key="1">
    <citation type="journal article" date="2015" name="Nature">
        <title>rRNA introns, odd ribosomes, and small enigmatic genomes across a large radiation of phyla.</title>
        <authorList>
            <person name="Brown C.T."/>
            <person name="Hug L.A."/>
            <person name="Thomas B.C."/>
            <person name="Sharon I."/>
            <person name="Castelle C.J."/>
            <person name="Singh A."/>
            <person name="Wilkins M.J."/>
            <person name="Williams K.H."/>
            <person name="Banfield J.F."/>
        </authorList>
    </citation>
    <scope>NUCLEOTIDE SEQUENCE [LARGE SCALE GENOMIC DNA]</scope>
</reference>
<sequence>MLYSGFFSTVTYAQEEFSYARGLVISDTEAVNGNIIAMDANGTYVRATISNSNHLIGVLSDSATVLYEAVEGAGSPVVVGGTTIVTVSTTSGPIVAGDLISASPLPGIGQKAGANEYIIGIALASYNGESVGTIPLSVQIRTAGSTQAGALTNLVDQIANLFFQSAQTPQQAQVLFRYLAAAIVAATSIAVSFRTFGRSVSNGIEAMGRNPLARRQIQGIIILNAGLIGIISLAGIVLALAIIQF</sequence>
<dbReference type="Gene3D" id="1.20.20.10">
    <property type="entry name" value="F1F0 ATP synthase subunit C"/>
    <property type="match status" value="1"/>
</dbReference>
<feature type="transmembrane region" description="Helical" evidence="1">
    <location>
        <begin position="217"/>
        <end position="243"/>
    </location>
</feature>
<proteinExistence type="predicted"/>
<evidence type="ECO:0000256" key="1">
    <source>
        <dbReference type="SAM" id="Phobius"/>
    </source>
</evidence>
<dbReference type="SUPFAM" id="SSF81333">
    <property type="entry name" value="F1F0 ATP synthase subunit C"/>
    <property type="match status" value="1"/>
</dbReference>
<gene>
    <name evidence="2" type="ORF">UU41_C0018G0008</name>
</gene>
<dbReference type="InterPro" id="IPR038662">
    <property type="entry name" value="ATP_synth_F0_csu_sf"/>
</dbReference>
<name>A0A0G0UYR2_9BACT</name>
<keyword evidence="1" id="KW-0812">Transmembrane</keyword>
<dbReference type="EMBL" id="LCAN01000018">
    <property type="protein sequence ID" value="KKR93869.1"/>
    <property type="molecule type" value="Genomic_DNA"/>
</dbReference>
<comment type="caution">
    <text evidence="2">The sequence shown here is derived from an EMBL/GenBank/DDBJ whole genome shotgun (WGS) entry which is preliminary data.</text>
</comment>
<evidence type="ECO:0000313" key="3">
    <source>
        <dbReference type="Proteomes" id="UP000034961"/>
    </source>
</evidence>
<dbReference type="AlphaFoldDB" id="A0A0G0UYR2"/>
<feature type="transmembrane region" description="Helical" evidence="1">
    <location>
        <begin position="175"/>
        <end position="196"/>
    </location>
</feature>
<organism evidence="2 3">
    <name type="scientific">Candidatus Roizmanbacteria bacterium GW2011_GWA1_41_13</name>
    <dbReference type="NCBI Taxonomy" id="1618474"/>
    <lineage>
        <taxon>Bacteria</taxon>
        <taxon>Candidatus Roizmaniibacteriota</taxon>
    </lineage>
</organism>